<dbReference type="AlphaFoldDB" id="B6U3U3"/>
<accession>B6U3U3</accession>
<organism evidence="1">
    <name type="scientific">Zea mays</name>
    <name type="common">Maize</name>
    <dbReference type="NCBI Taxonomy" id="4577"/>
    <lineage>
        <taxon>Eukaryota</taxon>
        <taxon>Viridiplantae</taxon>
        <taxon>Streptophyta</taxon>
        <taxon>Embryophyta</taxon>
        <taxon>Tracheophyta</taxon>
        <taxon>Spermatophyta</taxon>
        <taxon>Magnoliopsida</taxon>
        <taxon>Liliopsida</taxon>
        <taxon>Poales</taxon>
        <taxon>Poaceae</taxon>
        <taxon>PACMAD clade</taxon>
        <taxon>Panicoideae</taxon>
        <taxon>Andropogonodae</taxon>
        <taxon>Andropogoneae</taxon>
        <taxon>Tripsacinae</taxon>
        <taxon>Zea</taxon>
    </lineage>
</organism>
<name>B6U3U3_MAIZE</name>
<protein>
    <submittedName>
        <fullName evidence="1">Uncharacterized protein</fullName>
    </submittedName>
</protein>
<reference evidence="1" key="1">
    <citation type="journal article" date="2009" name="Plant Mol. Biol.">
        <title>Insights into corn genes derived from large-scale cDNA sequencing.</title>
        <authorList>
            <person name="Alexandrov N.N."/>
            <person name="Brover V.V."/>
            <person name="Freidin S."/>
            <person name="Troukhan M.E."/>
            <person name="Tatarinova T.V."/>
            <person name="Zhang H."/>
            <person name="Swaller T.J."/>
            <person name="Lu Y.P."/>
            <person name="Bouck J."/>
            <person name="Flavell R.B."/>
            <person name="Feldmann K.A."/>
        </authorList>
    </citation>
    <scope>NUCLEOTIDE SEQUENCE</scope>
</reference>
<dbReference type="EMBL" id="EU971908">
    <property type="protein sequence ID" value="ACG44026.1"/>
    <property type="molecule type" value="mRNA"/>
</dbReference>
<sequence length="123" mass="13054">MGLSPLSHQVLFAVVRSADATVVRSADGIFVRALLTDAEVSGTSMVVLAATQIDVVETVLYIVAEASCKQVVSLLPLYNLEAATVRSRLNLDAFHVVAKQGHNGELPFGPLRWCCGSGSKSQL</sequence>
<proteinExistence type="evidence at transcript level"/>
<dbReference type="ExpressionAtlas" id="B6U3U3">
    <property type="expression patterns" value="baseline and differential"/>
</dbReference>
<evidence type="ECO:0000313" key="1">
    <source>
        <dbReference type="EMBL" id="ACG44026.1"/>
    </source>
</evidence>